<dbReference type="STRING" id="716816.BST96_02640"/>
<proteinExistence type="inferred from homology"/>
<dbReference type="InterPro" id="IPR018376">
    <property type="entry name" value="Enoyl-CoA_hyd/isom_CS"/>
</dbReference>
<dbReference type="FunFam" id="3.90.226.10:FF:000009">
    <property type="entry name" value="Carnitinyl-CoA dehydratase"/>
    <property type="match status" value="1"/>
</dbReference>
<evidence type="ECO:0000256" key="3">
    <source>
        <dbReference type="RuleBase" id="RU003707"/>
    </source>
</evidence>
<dbReference type="InterPro" id="IPR001753">
    <property type="entry name" value="Enoyl-CoA_hydra/iso"/>
</dbReference>
<accession>A0A1X9NC34</accession>
<dbReference type="AlphaFoldDB" id="A0A1X9NC34"/>
<dbReference type="RefSeq" id="WP_085757195.1">
    <property type="nucleotide sequence ID" value="NZ_CP019343.1"/>
</dbReference>
<comment type="similarity">
    <text evidence="1 3">Belongs to the enoyl-CoA hydratase/isomerase family.</text>
</comment>
<dbReference type="InterPro" id="IPR029045">
    <property type="entry name" value="ClpP/crotonase-like_dom_sf"/>
</dbReference>
<evidence type="ECO:0000313" key="5">
    <source>
        <dbReference type="Proteomes" id="UP000193450"/>
    </source>
</evidence>
<dbReference type="PANTHER" id="PTHR43802:SF1">
    <property type="entry name" value="IP11341P-RELATED"/>
    <property type="match status" value="1"/>
</dbReference>
<dbReference type="OrthoDB" id="9775794at2"/>
<name>A0A1X9NC34_9GAMM</name>
<dbReference type="Pfam" id="PF00378">
    <property type="entry name" value="ECH_1"/>
    <property type="match status" value="1"/>
</dbReference>
<dbReference type="InterPro" id="IPR014748">
    <property type="entry name" value="Enoyl-CoA_hydra_C"/>
</dbReference>
<gene>
    <name evidence="4" type="ORF">BST96_02640</name>
</gene>
<keyword evidence="2" id="KW-0456">Lyase</keyword>
<organism evidence="4 5">
    <name type="scientific">Oceanicoccus sagamiensis</name>
    <dbReference type="NCBI Taxonomy" id="716816"/>
    <lineage>
        <taxon>Bacteria</taxon>
        <taxon>Pseudomonadati</taxon>
        <taxon>Pseudomonadota</taxon>
        <taxon>Gammaproteobacteria</taxon>
        <taxon>Cellvibrionales</taxon>
        <taxon>Spongiibacteraceae</taxon>
        <taxon>Oceanicoccus</taxon>
    </lineage>
</organism>
<reference evidence="4 5" key="1">
    <citation type="submission" date="2016-11" db="EMBL/GenBank/DDBJ databases">
        <title>Trade-off between light-utilization and light-protection in marine flavobacteria.</title>
        <authorList>
            <person name="Kumagai Y."/>
        </authorList>
    </citation>
    <scope>NUCLEOTIDE SEQUENCE [LARGE SCALE GENOMIC DNA]</scope>
    <source>
        <strain evidence="4 5">NBRC 107125</strain>
    </source>
</reference>
<dbReference type="Gene3D" id="1.10.12.10">
    <property type="entry name" value="Lyase 2-enoyl-coa Hydratase, Chain A, domain 2"/>
    <property type="match status" value="1"/>
</dbReference>
<dbReference type="KEGG" id="osg:BST96_02640"/>
<dbReference type="PROSITE" id="PS00166">
    <property type="entry name" value="ENOYL_COA_HYDRATASE"/>
    <property type="match status" value="1"/>
</dbReference>
<protein>
    <submittedName>
        <fullName evidence="4">Enoyl-CoA hydratase</fullName>
    </submittedName>
</protein>
<evidence type="ECO:0000313" key="4">
    <source>
        <dbReference type="EMBL" id="ARN73099.1"/>
    </source>
</evidence>
<keyword evidence="5" id="KW-1185">Reference proteome</keyword>
<evidence type="ECO:0000256" key="2">
    <source>
        <dbReference type="ARBA" id="ARBA00023239"/>
    </source>
</evidence>
<sequence>MKSSHSSPVLVEERGNILLVTINRPDSMNALTPQTNTQLAQVFRDFEANPELRVAILTGAGSKAFCSGNDLKFTATATPEQRKQPAEGFAGLTSFYDRKKPVIAAVNGFAFGGGFEIALATDIVVAAAHAQFALPEPKVGLAALAGGMHRLPRQVPLKQAVAAMITGDPISAERGEQMGFVNKVVPQEQLLEAAIDYANKIIACAPLSVEVTLATVNETLKYDSVEQAMSLDSATRERILGSEDFKEGIQAFVEKRKPNWQGQ</sequence>
<dbReference type="PANTHER" id="PTHR43802">
    <property type="entry name" value="ENOYL-COA HYDRATASE"/>
    <property type="match status" value="1"/>
</dbReference>
<evidence type="ECO:0000256" key="1">
    <source>
        <dbReference type="ARBA" id="ARBA00005254"/>
    </source>
</evidence>
<dbReference type="EMBL" id="CP019343">
    <property type="protein sequence ID" value="ARN73099.1"/>
    <property type="molecule type" value="Genomic_DNA"/>
</dbReference>
<dbReference type="Gene3D" id="3.90.226.10">
    <property type="entry name" value="2-enoyl-CoA Hydratase, Chain A, domain 1"/>
    <property type="match status" value="1"/>
</dbReference>
<dbReference type="CDD" id="cd06558">
    <property type="entry name" value="crotonase-like"/>
    <property type="match status" value="1"/>
</dbReference>
<dbReference type="Proteomes" id="UP000193450">
    <property type="component" value="Chromosome"/>
</dbReference>
<dbReference type="GO" id="GO:0016829">
    <property type="term" value="F:lyase activity"/>
    <property type="evidence" value="ECO:0007669"/>
    <property type="project" value="UniProtKB-KW"/>
</dbReference>
<dbReference type="SUPFAM" id="SSF52096">
    <property type="entry name" value="ClpP/crotonase"/>
    <property type="match status" value="1"/>
</dbReference>